<dbReference type="RefSeq" id="WP_227261999.1">
    <property type="nucleotide sequence ID" value="NZ_BAAADU010000002.1"/>
</dbReference>
<comment type="caution">
    <text evidence="2">The sequence shown here is derived from an EMBL/GenBank/DDBJ whole genome shotgun (WGS) entry which is preliminary data.</text>
</comment>
<organism evidence="2 3">
    <name type="scientific">Salarchaeum japonicum</name>
    <dbReference type="NCBI Taxonomy" id="555573"/>
    <lineage>
        <taxon>Archaea</taxon>
        <taxon>Methanobacteriati</taxon>
        <taxon>Methanobacteriota</taxon>
        <taxon>Stenosarchaea group</taxon>
        <taxon>Halobacteria</taxon>
        <taxon>Halobacteriales</taxon>
        <taxon>Halobacteriaceae</taxon>
    </lineage>
</organism>
<evidence type="ECO:0000313" key="2">
    <source>
        <dbReference type="EMBL" id="GAA0644327.1"/>
    </source>
</evidence>
<keyword evidence="3" id="KW-1185">Reference proteome</keyword>
<name>A0AAV3SYC6_9EURY</name>
<evidence type="ECO:0000313" key="3">
    <source>
        <dbReference type="Proteomes" id="UP001500194"/>
    </source>
</evidence>
<feature type="region of interest" description="Disordered" evidence="1">
    <location>
        <begin position="81"/>
        <end position="101"/>
    </location>
</feature>
<accession>A0AAV3SYC6</accession>
<gene>
    <name evidence="2" type="ORF">GCM10009019_02810</name>
</gene>
<sequence length="182" mass="19975">MRVRDWKDIVEDVVDSGADPDGWRAVAGDRAGGVGEDLYLGHPSAGVYQLKTYAKNPYEVKGAGARVARRLDDELDSFFPEKTGGGFAVQSPPEDEDDAEEKAQRLEEVVKAHADAPTTPDALFEDVMDAIDSPAFGPMEYDQYGRPEELDGLSDTFEEAEELLTEELDDLIESDDVGRGFQ</sequence>
<proteinExistence type="predicted"/>
<evidence type="ECO:0000256" key="1">
    <source>
        <dbReference type="SAM" id="MobiDB-lite"/>
    </source>
</evidence>
<dbReference type="AlphaFoldDB" id="A0AAV3SYC6"/>
<protein>
    <recommendedName>
        <fullName evidence="4">Restriction endonuclease</fullName>
    </recommendedName>
</protein>
<dbReference type="EMBL" id="BAAADU010000002">
    <property type="protein sequence ID" value="GAA0644327.1"/>
    <property type="molecule type" value="Genomic_DNA"/>
</dbReference>
<evidence type="ECO:0008006" key="4">
    <source>
        <dbReference type="Google" id="ProtNLM"/>
    </source>
</evidence>
<dbReference type="Proteomes" id="UP001500194">
    <property type="component" value="Unassembled WGS sequence"/>
</dbReference>
<dbReference type="GeneID" id="68572606"/>
<reference evidence="2 3" key="1">
    <citation type="journal article" date="2019" name="Int. J. Syst. Evol. Microbiol.">
        <title>The Global Catalogue of Microorganisms (GCM) 10K type strain sequencing project: providing services to taxonomists for standard genome sequencing and annotation.</title>
        <authorList>
            <consortium name="The Broad Institute Genomics Platform"/>
            <consortium name="The Broad Institute Genome Sequencing Center for Infectious Disease"/>
            <person name="Wu L."/>
            <person name="Ma J."/>
        </authorList>
    </citation>
    <scope>NUCLEOTIDE SEQUENCE [LARGE SCALE GENOMIC DNA]</scope>
    <source>
        <strain evidence="2 3">JCM 16327</strain>
    </source>
</reference>